<proteinExistence type="predicted"/>
<keyword evidence="1" id="KW-0732">Signal</keyword>
<comment type="caution">
    <text evidence="2">The sequence shown here is derived from an EMBL/GenBank/DDBJ whole genome shotgun (WGS) entry which is preliminary data.</text>
</comment>
<reference evidence="2 3" key="1">
    <citation type="submission" date="2017-12" db="EMBL/GenBank/DDBJ databases">
        <authorList>
            <person name="Hurst M.R.H."/>
        </authorList>
    </citation>
    <scope>NUCLEOTIDE SEQUENCE [LARGE SCALE GENOMIC DNA]</scope>
    <source>
        <strain evidence="2 3">SY-3-19</strain>
    </source>
</reference>
<evidence type="ECO:0008006" key="4">
    <source>
        <dbReference type="Google" id="ProtNLM"/>
    </source>
</evidence>
<organism evidence="2 3">
    <name type="scientific">Hyphococcus luteus</name>
    <dbReference type="NCBI Taxonomy" id="2058213"/>
    <lineage>
        <taxon>Bacteria</taxon>
        <taxon>Pseudomonadati</taxon>
        <taxon>Pseudomonadota</taxon>
        <taxon>Alphaproteobacteria</taxon>
        <taxon>Parvularculales</taxon>
        <taxon>Parvularculaceae</taxon>
        <taxon>Hyphococcus</taxon>
    </lineage>
</organism>
<gene>
    <name evidence="2" type="ORF">CW354_16380</name>
</gene>
<feature type="chain" id="PRO_5015720650" description="DUF1302 domain-containing protein" evidence="1">
    <location>
        <begin position="23"/>
        <end position="413"/>
    </location>
</feature>
<dbReference type="AlphaFoldDB" id="A0A2S7K0D6"/>
<dbReference type="Proteomes" id="UP000239504">
    <property type="component" value="Unassembled WGS sequence"/>
</dbReference>
<evidence type="ECO:0000256" key="1">
    <source>
        <dbReference type="SAM" id="SignalP"/>
    </source>
</evidence>
<accession>A0A2S7K0D6</accession>
<protein>
    <recommendedName>
        <fullName evidence="4">DUF1302 domain-containing protein</fullName>
    </recommendedName>
</protein>
<evidence type="ECO:0000313" key="3">
    <source>
        <dbReference type="Proteomes" id="UP000239504"/>
    </source>
</evidence>
<feature type="signal peptide" evidence="1">
    <location>
        <begin position="1"/>
        <end position="22"/>
    </location>
</feature>
<dbReference type="EMBL" id="PJCH01000015">
    <property type="protein sequence ID" value="PQA85962.1"/>
    <property type="molecule type" value="Genomic_DNA"/>
</dbReference>
<name>A0A2S7K0D6_9PROT</name>
<sequence length="413" mass="44374">MRALAAIILATAFAGVGAPVSAEPVHGRILLQDVYASESKDSLSASLGSESRNDVLGDARLTWAPRAGAWSFDLAYQAGFDAGDAPGLAADEDALGLFPAAPPLTWWDLDDTLADGRRLSAFHKIDRLSVSYTGPHLVVRAGRQALTWGAGFVFHPMDLFDPFSPEATDTEYKPGADMLYGQYLFDDGSDLQAVIVPRPERRGGPLTSQASSFALHYRRRVGSLQTAMLVARDHGDTVAGLAVAGSLGGASWNAEVIPTFVDGQETVSALANISNARKIAGRDVTYFAEYYRNGFGLPEKRYSLDALPVDLVDRLLRGQVFDTGRDYFAAGAQLQASPLLEISPTLIANLNDASFYALIQATYSLNENLTLVAGAQLPIGPVNTEFGGVALTAGANVYFEQPKKLYIQLRQYF</sequence>
<evidence type="ECO:0000313" key="2">
    <source>
        <dbReference type="EMBL" id="PQA85962.1"/>
    </source>
</evidence>
<keyword evidence="3" id="KW-1185">Reference proteome</keyword>